<dbReference type="AlphaFoldDB" id="A0A915D4A8"/>
<feature type="domain" description="Domain of unknown function DB" evidence="1">
    <location>
        <begin position="3"/>
        <end position="63"/>
    </location>
</feature>
<dbReference type="Proteomes" id="UP000887574">
    <property type="component" value="Unplaced"/>
</dbReference>
<keyword evidence="2" id="KW-1185">Reference proteome</keyword>
<dbReference type="Pfam" id="PF01682">
    <property type="entry name" value="DB"/>
    <property type="match status" value="1"/>
</dbReference>
<evidence type="ECO:0000313" key="2">
    <source>
        <dbReference type="Proteomes" id="UP000887574"/>
    </source>
</evidence>
<name>A0A915D4A8_9BILA</name>
<dbReference type="WBParaSite" id="jg15764">
    <property type="protein sequence ID" value="jg15764"/>
    <property type="gene ID" value="jg15764"/>
</dbReference>
<accession>A0A915D4A8</accession>
<evidence type="ECO:0000313" key="3">
    <source>
        <dbReference type="WBParaSite" id="jg15764"/>
    </source>
</evidence>
<organism evidence="2 3">
    <name type="scientific">Ditylenchus dipsaci</name>
    <dbReference type="NCBI Taxonomy" id="166011"/>
    <lineage>
        <taxon>Eukaryota</taxon>
        <taxon>Metazoa</taxon>
        <taxon>Ecdysozoa</taxon>
        <taxon>Nematoda</taxon>
        <taxon>Chromadorea</taxon>
        <taxon>Rhabditida</taxon>
        <taxon>Tylenchina</taxon>
        <taxon>Tylenchomorpha</taxon>
        <taxon>Sphaerularioidea</taxon>
        <taxon>Anguinidae</taxon>
        <taxon>Anguininae</taxon>
        <taxon>Ditylenchus</taxon>
    </lineage>
</organism>
<protein>
    <recommendedName>
        <fullName evidence="1">Domain of unknown function DB domain-containing protein</fullName>
    </recommendedName>
</protein>
<reference evidence="3" key="1">
    <citation type="submission" date="2022-11" db="UniProtKB">
        <authorList>
            <consortium name="WormBaseParasite"/>
        </authorList>
    </citation>
    <scope>IDENTIFICATION</scope>
</reference>
<proteinExistence type="predicted"/>
<evidence type="ECO:0000259" key="1">
    <source>
        <dbReference type="Pfam" id="PF01682"/>
    </source>
</evidence>
<dbReference type="InterPro" id="IPR002602">
    <property type="entry name" value="DB"/>
</dbReference>
<sequence length="71" mass="8309">MNAFNQWIKCYANGTDNRECCIARGVTGEYEKCLDFCNGMDPKYMPSSIYTNCQEMRQPISQCNHDSRLWK</sequence>